<accession>X1SBQ5</accession>
<dbReference type="AlphaFoldDB" id="X1SBQ5"/>
<protein>
    <submittedName>
        <fullName evidence="2">Uncharacterized protein</fullName>
    </submittedName>
</protein>
<proteinExistence type="predicted"/>
<evidence type="ECO:0000256" key="1">
    <source>
        <dbReference type="SAM" id="Phobius"/>
    </source>
</evidence>
<keyword evidence="1" id="KW-1133">Transmembrane helix</keyword>
<feature type="transmembrane region" description="Helical" evidence="1">
    <location>
        <begin position="71"/>
        <end position="93"/>
    </location>
</feature>
<sequence>MNGRNEENLKELFAKFLNSEQTEKTVEDFRKAEQIFLEHPAPGPDDGLIADIKSEIAEAVPPRQVSVFRRIAYKTAVVAAAVIVIAAISVKLLEKGGSEPKVALATSMIPEALWESDDISADDVELATFTAEIEQIEGEVLTLQWSENGGNGQAAVSELEMELIEISSNFWER</sequence>
<dbReference type="EMBL" id="BARW01001898">
    <property type="protein sequence ID" value="GAI65204.1"/>
    <property type="molecule type" value="Genomic_DNA"/>
</dbReference>
<reference evidence="2" key="1">
    <citation type="journal article" date="2014" name="Front. Microbiol.">
        <title>High frequency of phylogenetically diverse reductive dehalogenase-homologous genes in deep subseafloor sedimentary metagenomes.</title>
        <authorList>
            <person name="Kawai M."/>
            <person name="Futagami T."/>
            <person name="Toyoda A."/>
            <person name="Takaki Y."/>
            <person name="Nishi S."/>
            <person name="Hori S."/>
            <person name="Arai W."/>
            <person name="Tsubouchi T."/>
            <person name="Morono Y."/>
            <person name="Uchiyama I."/>
            <person name="Ito T."/>
            <person name="Fujiyama A."/>
            <person name="Inagaki F."/>
            <person name="Takami H."/>
        </authorList>
    </citation>
    <scope>NUCLEOTIDE SEQUENCE</scope>
    <source>
        <strain evidence="2">Expedition CK06-06</strain>
    </source>
</reference>
<keyword evidence="1" id="KW-0472">Membrane</keyword>
<evidence type="ECO:0000313" key="2">
    <source>
        <dbReference type="EMBL" id="GAI65204.1"/>
    </source>
</evidence>
<comment type="caution">
    <text evidence="2">The sequence shown here is derived from an EMBL/GenBank/DDBJ whole genome shotgun (WGS) entry which is preliminary data.</text>
</comment>
<keyword evidence="1" id="KW-0812">Transmembrane</keyword>
<organism evidence="2">
    <name type="scientific">marine sediment metagenome</name>
    <dbReference type="NCBI Taxonomy" id="412755"/>
    <lineage>
        <taxon>unclassified sequences</taxon>
        <taxon>metagenomes</taxon>
        <taxon>ecological metagenomes</taxon>
    </lineage>
</organism>
<gene>
    <name evidence="2" type="ORF">S12H4_05665</name>
</gene>
<name>X1SBQ5_9ZZZZ</name>